<dbReference type="EMBL" id="OZ037944">
    <property type="protein sequence ID" value="CAL1695382.1"/>
    <property type="molecule type" value="Genomic_DNA"/>
</dbReference>
<evidence type="ECO:0000313" key="5">
    <source>
        <dbReference type="Proteomes" id="UP001497453"/>
    </source>
</evidence>
<feature type="compositionally biased region" description="Low complexity" evidence="2">
    <location>
        <begin position="268"/>
        <end position="281"/>
    </location>
</feature>
<evidence type="ECO:0000313" key="4">
    <source>
        <dbReference type="EMBL" id="CAL1695382.1"/>
    </source>
</evidence>
<keyword evidence="1" id="KW-0175">Coiled coil</keyword>
<dbReference type="Pfam" id="PF20411">
    <property type="entry name" value="DUF6697"/>
    <property type="match status" value="1"/>
</dbReference>
<feature type="compositionally biased region" description="Basic and acidic residues" evidence="2">
    <location>
        <begin position="510"/>
        <end position="519"/>
    </location>
</feature>
<keyword evidence="5" id="KW-1185">Reference proteome</keyword>
<reference evidence="5" key="1">
    <citation type="submission" date="2024-04" db="EMBL/GenBank/DDBJ databases">
        <authorList>
            <person name="Shaw F."/>
            <person name="Minotto A."/>
        </authorList>
    </citation>
    <scope>NUCLEOTIDE SEQUENCE [LARGE SCALE GENOMIC DNA]</scope>
</reference>
<evidence type="ECO:0000256" key="2">
    <source>
        <dbReference type="SAM" id="MobiDB-lite"/>
    </source>
</evidence>
<protein>
    <recommendedName>
        <fullName evidence="3">DUF6697 domain-containing protein</fullName>
    </recommendedName>
</protein>
<proteinExistence type="predicted"/>
<feature type="region of interest" description="Disordered" evidence="2">
    <location>
        <begin position="505"/>
        <end position="537"/>
    </location>
</feature>
<gene>
    <name evidence="4" type="ORF">GFSPODELE1_LOCUS727</name>
</gene>
<feature type="domain" description="DUF6697" evidence="3">
    <location>
        <begin position="330"/>
        <end position="503"/>
    </location>
</feature>
<feature type="coiled-coil region" evidence="1">
    <location>
        <begin position="151"/>
        <end position="178"/>
    </location>
</feature>
<feature type="region of interest" description="Disordered" evidence="2">
    <location>
        <begin position="230"/>
        <end position="282"/>
    </location>
</feature>
<organism evidence="4 5">
    <name type="scientific">Somion occarium</name>
    <dbReference type="NCBI Taxonomy" id="3059160"/>
    <lineage>
        <taxon>Eukaryota</taxon>
        <taxon>Fungi</taxon>
        <taxon>Dikarya</taxon>
        <taxon>Basidiomycota</taxon>
        <taxon>Agaricomycotina</taxon>
        <taxon>Agaricomycetes</taxon>
        <taxon>Polyporales</taxon>
        <taxon>Cerrenaceae</taxon>
        <taxon>Somion</taxon>
    </lineage>
</organism>
<dbReference type="InterPro" id="IPR046520">
    <property type="entry name" value="DUF6697"/>
</dbReference>
<sequence>MFDNDQFVADLSESLSMALRSKTTLGLAKKALEDENFNLKQLLLSEREKFHALELKYAQSVAMKLEREQAQGSSVLVNELEDARAQLTTKDDRIHELEAELAQVQETCCELSNQVQQVQMEAEQHQEVSDAKLEKLCQDMNHSLTNASMEAMESENKMFELQTKLQISEQQNADVQAQLASSQLSLLSLQQEHESVLRVLHRDQDQAQQAVSERDAKIAELLQSLESIKAQSTAKRNPNEVPAVAQTSTQAMPLGQREQTTERRSAEQNESSQGASSSQAQRLTLVIPRRPTTIQLSATFSVCLPSARQDTFKDHPSFVHLSEGFQNHSFSRGYLMDKLGGASQGLVAKIVNKKSLSVLHGLGSGLLFPRPDLNCWLPTMPGAHGYMFVGLQGGGKDHEKFLQPAKWSLFLPKDKKSWEYYGEYEVHRVPDLDLSLEERQSFSPEFRRGYCEITAQKADTKVKHPPESKILEIQEKYDQGQLRVPCTSLKCIGYNRQLVLDLVTPPAAEDSSKRPREEASQVQPRAKRVKTSSLQIQ</sequence>
<dbReference type="Proteomes" id="UP001497453">
    <property type="component" value="Chromosome 1"/>
</dbReference>
<name>A0ABP1CMM8_9APHY</name>
<evidence type="ECO:0000259" key="3">
    <source>
        <dbReference type="Pfam" id="PF20411"/>
    </source>
</evidence>
<accession>A0ABP1CMM8</accession>
<feature type="coiled-coil region" evidence="1">
    <location>
        <begin position="80"/>
        <end position="107"/>
    </location>
</feature>
<evidence type="ECO:0000256" key="1">
    <source>
        <dbReference type="SAM" id="Coils"/>
    </source>
</evidence>